<reference evidence="5 6" key="1">
    <citation type="submission" date="2016-10" db="EMBL/GenBank/DDBJ databases">
        <authorList>
            <person name="de Groot N.N."/>
        </authorList>
    </citation>
    <scope>NUCLEOTIDE SEQUENCE [LARGE SCALE GENOMIC DNA]</scope>
    <source>
        <strain evidence="5 6">CGMCC 4.1877</strain>
    </source>
</reference>
<dbReference type="AlphaFoldDB" id="A0A1I4WDF7"/>
<feature type="domain" description="HTH tetR-type" evidence="4">
    <location>
        <begin position="23"/>
        <end position="83"/>
    </location>
</feature>
<dbReference type="InterPro" id="IPR041347">
    <property type="entry name" value="MftR_C"/>
</dbReference>
<gene>
    <name evidence="5" type="ORF">SAMN05216207_100869</name>
</gene>
<evidence type="ECO:0000256" key="2">
    <source>
        <dbReference type="PROSITE-ProRule" id="PRU00335"/>
    </source>
</evidence>
<dbReference type="PANTHER" id="PTHR30055:SF226">
    <property type="entry name" value="HTH-TYPE TRANSCRIPTIONAL REGULATOR PKSA"/>
    <property type="match status" value="1"/>
</dbReference>
<dbReference type="Gene3D" id="1.10.357.10">
    <property type="entry name" value="Tetracycline Repressor, domain 2"/>
    <property type="match status" value="1"/>
</dbReference>
<dbReference type="GO" id="GO:0000976">
    <property type="term" value="F:transcription cis-regulatory region binding"/>
    <property type="evidence" value="ECO:0007669"/>
    <property type="project" value="TreeGrafter"/>
</dbReference>
<dbReference type="SUPFAM" id="SSF46689">
    <property type="entry name" value="Homeodomain-like"/>
    <property type="match status" value="1"/>
</dbReference>
<dbReference type="InterPro" id="IPR001647">
    <property type="entry name" value="HTH_TetR"/>
</dbReference>
<dbReference type="Gene3D" id="1.10.10.60">
    <property type="entry name" value="Homeodomain-like"/>
    <property type="match status" value="1"/>
</dbReference>
<evidence type="ECO:0000313" key="6">
    <source>
        <dbReference type="Proteomes" id="UP000199614"/>
    </source>
</evidence>
<dbReference type="EMBL" id="FOUY01000008">
    <property type="protein sequence ID" value="SFN11708.1"/>
    <property type="molecule type" value="Genomic_DNA"/>
</dbReference>
<evidence type="ECO:0000259" key="4">
    <source>
        <dbReference type="PROSITE" id="PS50977"/>
    </source>
</evidence>
<dbReference type="InterPro" id="IPR023772">
    <property type="entry name" value="DNA-bd_HTH_TetR-type_CS"/>
</dbReference>
<dbReference type="Pfam" id="PF17754">
    <property type="entry name" value="TetR_C_14"/>
    <property type="match status" value="1"/>
</dbReference>
<dbReference type="PROSITE" id="PS01081">
    <property type="entry name" value="HTH_TETR_1"/>
    <property type="match status" value="1"/>
</dbReference>
<evidence type="ECO:0000256" key="3">
    <source>
        <dbReference type="SAM" id="MobiDB-lite"/>
    </source>
</evidence>
<keyword evidence="6" id="KW-1185">Reference proteome</keyword>
<dbReference type="PANTHER" id="PTHR30055">
    <property type="entry name" value="HTH-TYPE TRANSCRIPTIONAL REGULATOR RUTR"/>
    <property type="match status" value="1"/>
</dbReference>
<dbReference type="Pfam" id="PF00440">
    <property type="entry name" value="TetR_N"/>
    <property type="match status" value="1"/>
</dbReference>
<feature type="region of interest" description="Disordered" evidence="3">
    <location>
        <begin position="1"/>
        <end position="23"/>
    </location>
</feature>
<dbReference type="InterPro" id="IPR050109">
    <property type="entry name" value="HTH-type_TetR-like_transc_reg"/>
</dbReference>
<dbReference type="GO" id="GO:0003700">
    <property type="term" value="F:DNA-binding transcription factor activity"/>
    <property type="evidence" value="ECO:0007669"/>
    <property type="project" value="TreeGrafter"/>
</dbReference>
<feature type="DNA-binding region" description="H-T-H motif" evidence="2">
    <location>
        <begin position="46"/>
        <end position="65"/>
    </location>
</feature>
<proteinExistence type="predicted"/>
<dbReference type="PROSITE" id="PS50977">
    <property type="entry name" value="HTH_TETR_2"/>
    <property type="match status" value="1"/>
</dbReference>
<sequence length="241" mass="26659">MYLATLRAMTSSTRRGRSPEGRAEVRRGLVAAAARLFTERGYDETTVDDIAAAAGVGRRTFFRYFHGKEDALSPDHERGLARISEVFDGAHPDEPLPSLALRAAETVFDLYTDDPAVARQRFALTGRVPALRDREAASVHHYRRLFTRELAARLAGQPDGELRAAVTAAALVAAHNQALRRWLADGAPDTDLPDVVAHFRRVAPMLPLEQERGGEPDLEDVARRLERAARALERESSRRTG</sequence>
<evidence type="ECO:0000313" key="5">
    <source>
        <dbReference type="EMBL" id="SFN11708.1"/>
    </source>
</evidence>
<dbReference type="Proteomes" id="UP000199614">
    <property type="component" value="Unassembled WGS sequence"/>
</dbReference>
<keyword evidence="1 2" id="KW-0238">DNA-binding</keyword>
<evidence type="ECO:0000256" key="1">
    <source>
        <dbReference type="ARBA" id="ARBA00023125"/>
    </source>
</evidence>
<dbReference type="PRINTS" id="PR00455">
    <property type="entry name" value="HTHTETR"/>
</dbReference>
<protein>
    <submittedName>
        <fullName evidence="5">Transcriptional regulator, TetR family</fullName>
    </submittedName>
</protein>
<dbReference type="STRING" id="260086.SAMN05216207_100869"/>
<name>A0A1I4WDF7_PSUAM</name>
<organism evidence="5 6">
    <name type="scientific">Pseudonocardia ammonioxydans</name>
    <dbReference type="NCBI Taxonomy" id="260086"/>
    <lineage>
        <taxon>Bacteria</taxon>
        <taxon>Bacillati</taxon>
        <taxon>Actinomycetota</taxon>
        <taxon>Actinomycetes</taxon>
        <taxon>Pseudonocardiales</taxon>
        <taxon>Pseudonocardiaceae</taxon>
        <taxon>Pseudonocardia</taxon>
    </lineage>
</organism>
<dbReference type="InterPro" id="IPR009057">
    <property type="entry name" value="Homeodomain-like_sf"/>
</dbReference>
<accession>A0A1I4WDF7</accession>